<keyword evidence="1 5" id="KW-1003">Cell membrane</keyword>
<dbReference type="InterPro" id="IPR003494">
    <property type="entry name" value="SHS2_FtsA"/>
</dbReference>
<dbReference type="Pfam" id="PF14450">
    <property type="entry name" value="FtsA"/>
    <property type="match status" value="1"/>
</dbReference>
<dbReference type="GO" id="GO:0043093">
    <property type="term" value="P:FtsZ-dependent cytokinesis"/>
    <property type="evidence" value="ECO:0007669"/>
    <property type="project" value="UniProtKB-UniRule"/>
</dbReference>
<dbReference type="GO" id="GO:0032153">
    <property type="term" value="C:cell division site"/>
    <property type="evidence" value="ECO:0007669"/>
    <property type="project" value="UniProtKB-UniRule"/>
</dbReference>
<evidence type="ECO:0000256" key="1">
    <source>
        <dbReference type="ARBA" id="ARBA00022475"/>
    </source>
</evidence>
<dbReference type="SMART" id="SM00842">
    <property type="entry name" value="FtsA"/>
    <property type="match status" value="1"/>
</dbReference>
<reference evidence="7 8" key="1">
    <citation type="submission" date="2017-11" db="EMBL/GenBank/DDBJ databases">
        <title>Genome sequencing of Fusobacterium periodonticum KCOM 1263.</title>
        <authorList>
            <person name="Kook J.-K."/>
            <person name="Park S.-N."/>
            <person name="Lim Y.K."/>
        </authorList>
    </citation>
    <scope>NUCLEOTIDE SEQUENCE [LARGE SCALE GENOMIC DNA]</scope>
    <source>
        <strain evidence="7 8">KCOM 1263</strain>
    </source>
</reference>
<dbReference type="Proteomes" id="UP000228552">
    <property type="component" value="Chromosome"/>
</dbReference>
<comment type="subunit">
    <text evidence="5">Self-interacts. Interacts with FtsZ.</text>
</comment>
<dbReference type="InterPro" id="IPR043129">
    <property type="entry name" value="ATPase_NBD"/>
</dbReference>
<dbReference type="HAMAP" id="MF_02033">
    <property type="entry name" value="FtsA"/>
    <property type="match status" value="1"/>
</dbReference>
<dbReference type="EMBL" id="CP024700">
    <property type="protein sequence ID" value="ATV60851.1"/>
    <property type="molecule type" value="Genomic_DNA"/>
</dbReference>
<evidence type="ECO:0000256" key="2">
    <source>
        <dbReference type="ARBA" id="ARBA00022618"/>
    </source>
</evidence>
<comment type="function">
    <text evidence="5">Cell division protein that is involved in the assembly of the Z ring. May serve as a membrane anchor for the Z ring.</text>
</comment>
<feature type="domain" description="SHS2" evidence="6">
    <location>
        <begin position="8"/>
        <end position="197"/>
    </location>
</feature>
<name>A0AAD0AKQ1_9FUSO</name>
<dbReference type="InterPro" id="IPR050696">
    <property type="entry name" value="FtsA/MreB"/>
</dbReference>
<keyword evidence="4 5" id="KW-0131">Cell cycle</keyword>
<keyword evidence="8" id="KW-1185">Reference proteome</keyword>
<comment type="subcellular location">
    <subcellularLocation>
        <location evidence="5">Cell membrane</location>
        <topology evidence="5">Peripheral membrane protein</topology>
        <orientation evidence="5">Cytoplasmic side</orientation>
    </subcellularLocation>
    <text evidence="5">Localizes to the Z ring in an FtsZ-dependent manner. Targeted to the membrane through a conserved C-terminal amphipathic helix.</text>
</comment>
<comment type="similarity">
    <text evidence="5">Belongs to the FtsA/MreB family.</text>
</comment>
<dbReference type="SUPFAM" id="SSF53067">
    <property type="entry name" value="Actin-like ATPase domain"/>
    <property type="match status" value="2"/>
</dbReference>
<evidence type="ECO:0000313" key="8">
    <source>
        <dbReference type="Proteomes" id="UP000228552"/>
    </source>
</evidence>
<dbReference type="InterPro" id="IPR020823">
    <property type="entry name" value="Cell_div_FtsA"/>
</dbReference>
<gene>
    <name evidence="5 7" type="primary">ftsA</name>
    <name evidence="7" type="ORF">CTM74_02750</name>
</gene>
<protein>
    <recommendedName>
        <fullName evidence="5">Cell division protein FtsA</fullName>
    </recommendedName>
</protein>
<evidence type="ECO:0000313" key="7">
    <source>
        <dbReference type="EMBL" id="ATV60851.1"/>
    </source>
</evidence>
<dbReference type="Gene3D" id="3.30.420.40">
    <property type="match status" value="2"/>
</dbReference>
<dbReference type="RefSeq" id="WP_008794024.1">
    <property type="nucleotide sequence ID" value="NZ_CP024700.1"/>
</dbReference>
<evidence type="ECO:0000259" key="6">
    <source>
        <dbReference type="SMART" id="SM00842"/>
    </source>
</evidence>
<organism evidence="7 8">
    <name type="scientific">Fusobacterium pseudoperiodonticum</name>
    <dbReference type="NCBI Taxonomy" id="2663009"/>
    <lineage>
        <taxon>Bacteria</taxon>
        <taxon>Fusobacteriati</taxon>
        <taxon>Fusobacteriota</taxon>
        <taxon>Fusobacteriia</taxon>
        <taxon>Fusobacteriales</taxon>
        <taxon>Fusobacteriaceae</taxon>
        <taxon>Fusobacterium</taxon>
    </lineage>
</organism>
<keyword evidence="2 5" id="KW-0132">Cell division</keyword>
<accession>A0AAD0AKQ1</accession>
<dbReference type="Pfam" id="PF02491">
    <property type="entry name" value="SHS2_FTSA"/>
    <property type="match status" value="1"/>
</dbReference>
<dbReference type="NCBIfam" id="TIGR01174">
    <property type="entry name" value="ftsA"/>
    <property type="match status" value="1"/>
</dbReference>
<dbReference type="CDD" id="cd24048">
    <property type="entry name" value="ASKHA_NBD_FtsA"/>
    <property type="match status" value="1"/>
</dbReference>
<evidence type="ECO:0000256" key="3">
    <source>
        <dbReference type="ARBA" id="ARBA00023136"/>
    </source>
</evidence>
<dbReference type="AlphaFoldDB" id="A0AAD0AKQ1"/>
<dbReference type="PANTHER" id="PTHR32432:SF4">
    <property type="entry name" value="CELL DIVISION PROTEIN FTSA"/>
    <property type="match status" value="1"/>
</dbReference>
<evidence type="ECO:0000256" key="4">
    <source>
        <dbReference type="ARBA" id="ARBA00023306"/>
    </source>
</evidence>
<dbReference type="PANTHER" id="PTHR32432">
    <property type="entry name" value="CELL DIVISION PROTEIN FTSA-RELATED"/>
    <property type="match status" value="1"/>
</dbReference>
<keyword evidence="3 5" id="KW-0472">Membrane</keyword>
<dbReference type="GO" id="GO:0009898">
    <property type="term" value="C:cytoplasmic side of plasma membrane"/>
    <property type="evidence" value="ECO:0007669"/>
    <property type="project" value="UniProtKB-UniRule"/>
</dbReference>
<proteinExistence type="inferred from homology"/>
<evidence type="ECO:0000256" key="5">
    <source>
        <dbReference type="HAMAP-Rule" id="MF_02033"/>
    </source>
</evidence>
<sequence>MRDDVIRKVALDIGNNSIKLLIGEMSSDFTKIAITDYVKVKHGGLRKSEIYDINALSEALRTAISKVESVESPITRLSLALGGPGVGSTTVNVKISFPEKEIEESDMDKLLRKAKRQIFGENEDKFKILYKEVYNKKVDGPNIIKQPIGMVGKELQADVHFVYVEEAYVKKFREVLYGLGVDIDKIYLDSYASAKGTLDEETRKMGVAHVDIGYGSTSVIIMKNGKVLYAKTKSLGELHYVSDLSIILKVPREGAEEILLKLKNKEFESDETIKYGAKRIPLKSIKDIIAARTDDIIEFINTTIDESGFNGLLARGIVLTGGAVDIDGVAEQVSNKSGYLVRKMLPIPLKGIKNSFYSDATVVGIFLEDMEREYKRSTERSKEENIQVTRRDAVRNNSVREEVDVFLESIEEERVKEKKEKFDFFRWLKELF</sequence>